<dbReference type="Pfam" id="PF01812">
    <property type="entry name" value="5-FTHF_cyc-lig"/>
    <property type="match status" value="1"/>
</dbReference>
<dbReference type="GO" id="GO:0016874">
    <property type="term" value="F:ligase activity"/>
    <property type="evidence" value="ECO:0007669"/>
    <property type="project" value="UniProtKB-KW"/>
</dbReference>
<dbReference type="GO" id="GO:0005737">
    <property type="term" value="C:cytoplasm"/>
    <property type="evidence" value="ECO:0007669"/>
    <property type="project" value="TreeGrafter"/>
</dbReference>
<proteinExistence type="predicted"/>
<dbReference type="InterPro" id="IPR002698">
    <property type="entry name" value="FTHF_cligase"/>
</dbReference>
<accession>G0EEB1</accession>
<dbReference type="GO" id="GO:0003723">
    <property type="term" value="F:RNA binding"/>
    <property type="evidence" value="ECO:0007669"/>
    <property type="project" value="UniProtKB-KW"/>
</dbReference>
<dbReference type="HOGENOM" id="CLU_031500_2_0_2"/>
<reference evidence="2 3" key="1">
    <citation type="journal article" date="2011" name="Stand. Genomic Sci.">
        <title>Complete genome sequence of the hyperthermophilic chemolithoautotroph Pyrolobus fumarii type strain (1A).</title>
        <authorList>
            <person name="Anderson I."/>
            <person name="Goker M."/>
            <person name="Nolan M."/>
            <person name="Lucas S."/>
            <person name="Hammon N."/>
            <person name="Deshpande S."/>
            <person name="Cheng J.F."/>
            <person name="Tapia R."/>
            <person name="Han C."/>
            <person name="Goodwin L."/>
            <person name="Pitluck S."/>
            <person name="Huntemann M."/>
            <person name="Liolios K."/>
            <person name="Ivanova N."/>
            <person name="Pagani I."/>
            <person name="Mavromatis K."/>
            <person name="Ovchinikova G."/>
            <person name="Pati A."/>
            <person name="Chen A."/>
            <person name="Palaniappan K."/>
            <person name="Land M."/>
            <person name="Hauser L."/>
            <person name="Brambilla E.M."/>
            <person name="Huber H."/>
            <person name="Yasawong M."/>
            <person name="Rohde M."/>
            <person name="Spring S."/>
            <person name="Abt B."/>
            <person name="Sikorski J."/>
            <person name="Wirth R."/>
            <person name="Detter J.C."/>
            <person name="Woyke T."/>
            <person name="Bristow J."/>
            <person name="Eisen J.A."/>
            <person name="Markowitz V."/>
            <person name="Hugenholtz P."/>
            <person name="Kyrpides N.C."/>
            <person name="Klenk H.P."/>
            <person name="Lapidus A."/>
        </authorList>
    </citation>
    <scope>NUCLEOTIDE SEQUENCE [LARGE SCALE GENOMIC DNA]</scope>
    <source>
        <strain evidence="3">DSM 11204 / 1A</strain>
    </source>
</reference>
<gene>
    <name evidence="2" type="ordered locus">Pyrfu_0936</name>
</gene>
<dbReference type="FunCoup" id="G0EEB1">
    <property type="interactions" value="123"/>
</dbReference>
<dbReference type="OrthoDB" id="18307at2157"/>
<dbReference type="EMBL" id="CP002838">
    <property type="protein sequence ID" value="AEM38805.1"/>
    <property type="molecule type" value="Genomic_DNA"/>
</dbReference>
<evidence type="ECO:0000313" key="3">
    <source>
        <dbReference type="Proteomes" id="UP000001037"/>
    </source>
</evidence>
<dbReference type="PANTHER" id="PTHR13017:SF0">
    <property type="entry name" value="METHENYLTETRAHYDROFOLATE SYNTHASE DOMAIN-CONTAINING PROTEIN"/>
    <property type="match status" value="1"/>
</dbReference>
<evidence type="ECO:0000313" key="2">
    <source>
        <dbReference type="EMBL" id="AEM38805.1"/>
    </source>
</evidence>
<dbReference type="SUPFAM" id="SSF100950">
    <property type="entry name" value="NagB/RpiA/CoA transferase-like"/>
    <property type="match status" value="1"/>
</dbReference>
<keyword evidence="2" id="KW-0436">Ligase</keyword>
<name>G0EEB1_PYRF1</name>
<organism evidence="2 3">
    <name type="scientific">Pyrolobus fumarii (strain DSM 11204 / 1A)</name>
    <dbReference type="NCBI Taxonomy" id="694429"/>
    <lineage>
        <taxon>Archaea</taxon>
        <taxon>Thermoproteota</taxon>
        <taxon>Thermoprotei</taxon>
        <taxon>Desulfurococcales</taxon>
        <taxon>Pyrodictiaceae</taxon>
        <taxon>Pyrolobus</taxon>
    </lineage>
</organism>
<sequence>MDNPKEVKRRIRERIWKLLEEKGVAAFPRPVYGRIPNFVGAERAAERLFETPEWRKARIVKVNPDAPQRLVRLRALQEAKLLIMATPRMREGFLLLDPRLIPPRYYAEASTIRGAFRWGRRLTLDELARLKIDLIVTGSVAVDREGNRVGKGEGYAELEYAVLREIGAVTPETPVATTVHDLQIVDSIPREPYDLTVDIIATPTRLHRVEPKPPKPQGILWNRLPDEKLREIPLLRELKEKLRR</sequence>
<dbReference type="FunFam" id="3.40.50.10420:FF:000001">
    <property type="entry name" value="Methenyltetrahydrofolate synthase domain-containing protein"/>
    <property type="match status" value="1"/>
</dbReference>
<keyword evidence="3" id="KW-1185">Reference proteome</keyword>
<dbReference type="PANTHER" id="PTHR13017">
    <property type="entry name" value="5-FORMYLTETRAHYDROFOLATE CYCLO-LIGASE-RELATED"/>
    <property type="match status" value="1"/>
</dbReference>
<dbReference type="KEGG" id="pfm:Pyrfu_0936"/>
<dbReference type="InParanoid" id="G0EEB1"/>
<dbReference type="InterPro" id="IPR024185">
    <property type="entry name" value="FTHF_cligase-like_sf"/>
</dbReference>
<dbReference type="AlphaFoldDB" id="G0EEB1"/>
<evidence type="ECO:0000256" key="1">
    <source>
        <dbReference type="ARBA" id="ARBA00022884"/>
    </source>
</evidence>
<protein>
    <submittedName>
        <fullName evidence="2">5-formyltetrahydrofolate cyclo-ligase</fullName>
    </submittedName>
</protein>
<dbReference type="STRING" id="694429.Pyrfu_0936"/>
<dbReference type="Proteomes" id="UP000001037">
    <property type="component" value="Chromosome"/>
</dbReference>
<dbReference type="Gene3D" id="3.40.50.10420">
    <property type="entry name" value="NagB/RpiA/CoA transferase-like"/>
    <property type="match status" value="1"/>
</dbReference>
<keyword evidence="1" id="KW-0694">RNA-binding</keyword>
<dbReference type="eggNOG" id="arCOG00474">
    <property type="taxonomic scope" value="Archaea"/>
</dbReference>
<dbReference type="GeneID" id="11139410"/>
<dbReference type="RefSeq" id="WP_014026482.1">
    <property type="nucleotide sequence ID" value="NC_015931.1"/>
</dbReference>
<dbReference type="InterPro" id="IPR037171">
    <property type="entry name" value="NagB/RpiA_transferase-like"/>
</dbReference>